<dbReference type="OrthoDB" id="3034681at2759"/>
<evidence type="ECO:0000313" key="2">
    <source>
        <dbReference type="Proteomes" id="UP001063166"/>
    </source>
</evidence>
<comment type="caution">
    <text evidence="1">The sequence shown here is derived from an EMBL/GenBank/DDBJ whole genome shotgun (WGS) entry which is preliminary data.</text>
</comment>
<proteinExistence type="predicted"/>
<keyword evidence="2" id="KW-1185">Reference proteome</keyword>
<name>A0A9P3PEK7_LYOSH</name>
<protein>
    <submittedName>
        <fullName evidence="1">Uncharacterized protein</fullName>
    </submittedName>
</protein>
<accession>A0A9P3PEK7</accession>
<dbReference type="Proteomes" id="UP001063166">
    <property type="component" value="Unassembled WGS sequence"/>
</dbReference>
<reference evidence="1" key="1">
    <citation type="submission" date="2022-07" db="EMBL/GenBank/DDBJ databases">
        <title>The genome of Lyophyllum shimeji provides insight into the initial evolution of ectomycorrhizal fungal genome.</title>
        <authorList>
            <person name="Kobayashi Y."/>
            <person name="Shibata T."/>
            <person name="Hirakawa H."/>
            <person name="Shigenobu S."/>
            <person name="Nishiyama T."/>
            <person name="Yamada A."/>
            <person name="Hasebe M."/>
            <person name="Kawaguchi M."/>
        </authorList>
    </citation>
    <scope>NUCLEOTIDE SEQUENCE</scope>
    <source>
        <strain evidence="1">AT787</strain>
    </source>
</reference>
<sequence>MASFVQILIRDDDAIVSFSFPNAFEGCRGRPESVQASAVLEKLPSTLRRLCILLGPGLGHVDDLALSFILEYITNRYPHLASFSITSYASSWIPMTAVLSRVSRFGCRAIRIVDPAQKSEASITVHRRGSQVGHALSVVIPLCRLWEEAVVAALCDNFWQLDKLTILPPLLFTAYQEQRDTILASFQRFLSRARDLQCLSLPLELSSGLAPIILLASALPHCNKIELSCASLRFFFAQSSVISELISGLHHFDHLKKLALPAEVLCPSLHACLGGLRGLQELKIVAATTTTPTELPAPHPGQFATLRTLQILGTFSHLQWALEAFAHPEANSLRSIYVESKCLGNKDETRGAFEIMASRCPKVKELGVCIQNIHPFEKMDWLDLSPLCDLQLKDFVIHHPRPLALSDSDILRFLTAWSRAKHISLNPRPTLPAWVASGGAAPPLPTLTSLIHAAEHGRMLHHFGIYLNSRLPRTLGSRDRPGSLRELDLGLSRRSRQSAVWIQEVFPNAVVQ</sequence>
<dbReference type="AlphaFoldDB" id="A0A9P3PEK7"/>
<evidence type="ECO:0000313" key="1">
    <source>
        <dbReference type="EMBL" id="GLB34023.1"/>
    </source>
</evidence>
<gene>
    <name evidence="1" type="ORF">LshimejAT787_0109070</name>
</gene>
<dbReference type="EMBL" id="BRPK01000001">
    <property type="protein sequence ID" value="GLB34023.1"/>
    <property type="molecule type" value="Genomic_DNA"/>
</dbReference>
<organism evidence="1 2">
    <name type="scientific">Lyophyllum shimeji</name>
    <name type="common">Hon-shimeji</name>
    <name type="synonym">Tricholoma shimeji</name>
    <dbReference type="NCBI Taxonomy" id="47721"/>
    <lineage>
        <taxon>Eukaryota</taxon>
        <taxon>Fungi</taxon>
        <taxon>Dikarya</taxon>
        <taxon>Basidiomycota</taxon>
        <taxon>Agaricomycotina</taxon>
        <taxon>Agaricomycetes</taxon>
        <taxon>Agaricomycetidae</taxon>
        <taxon>Agaricales</taxon>
        <taxon>Tricholomatineae</taxon>
        <taxon>Lyophyllaceae</taxon>
        <taxon>Lyophyllum</taxon>
    </lineage>
</organism>